<evidence type="ECO:0000313" key="1">
    <source>
        <dbReference type="EMBL" id="OGC56198.1"/>
    </source>
</evidence>
<reference evidence="1 2" key="1">
    <citation type="journal article" date="2016" name="Nat. Commun.">
        <title>Thousands of microbial genomes shed light on interconnected biogeochemical processes in an aquifer system.</title>
        <authorList>
            <person name="Anantharaman K."/>
            <person name="Brown C.T."/>
            <person name="Hug L.A."/>
            <person name="Sharon I."/>
            <person name="Castelle C.J."/>
            <person name="Probst A.J."/>
            <person name="Thomas B.C."/>
            <person name="Singh A."/>
            <person name="Wilkins M.J."/>
            <person name="Karaoz U."/>
            <person name="Brodie E.L."/>
            <person name="Williams K.H."/>
            <person name="Hubbard S.S."/>
            <person name="Banfield J.F."/>
        </authorList>
    </citation>
    <scope>NUCLEOTIDE SEQUENCE [LARGE SCALE GENOMIC DNA]</scope>
</reference>
<protein>
    <recommendedName>
        <fullName evidence="3">Phosphoribosyltransferase domain-containing protein</fullName>
    </recommendedName>
</protein>
<dbReference type="Gene3D" id="3.40.50.2020">
    <property type="match status" value="1"/>
</dbReference>
<dbReference type="AlphaFoldDB" id="A0A1F4VH32"/>
<sequence>MINKRRKLNLGEDALRVLRSYVRTLRALLVKESKQFDLVVGPGDSGAVMVKFTEYVYEALGLPKPRIISLPVFRSSEEESLPEAQQIEDLSKSQIVNSIGGRSILFVDDEIGKGEAAKITLAIIKELQEQSRTLDCVTLAEDAGFTTAKRRKIEKSLATKIEFRPFSKHKDKLYNAIFWFIPPELEDSIQHALKELNIEGDKYPMSILLNTPIKKLSNGVPVFSYEMHKSVAQKVPNLNRLQKSFQVHVRGLVQEALKNG</sequence>
<evidence type="ECO:0000313" key="2">
    <source>
        <dbReference type="Proteomes" id="UP000179005"/>
    </source>
</evidence>
<dbReference type="SUPFAM" id="SSF53271">
    <property type="entry name" value="PRTase-like"/>
    <property type="match status" value="1"/>
</dbReference>
<dbReference type="InterPro" id="IPR029057">
    <property type="entry name" value="PRTase-like"/>
</dbReference>
<name>A0A1F4VH32_UNCKA</name>
<evidence type="ECO:0008006" key="3">
    <source>
        <dbReference type="Google" id="ProtNLM"/>
    </source>
</evidence>
<dbReference type="Proteomes" id="UP000179005">
    <property type="component" value="Unassembled WGS sequence"/>
</dbReference>
<gene>
    <name evidence="1" type="ORF">A2797_00820</name>
</gene>
<dbReference type="EMBL" id="MEVC01000001">
    <property type="protein sequence ID" value="OGC56198.1"/>
    <property type="molecule type" value="Genomic_DNA"/>
</dbReference>
<dbReference type="STRING" id="1802619.A2797_00820"/>
<comment type="caution">
    <text evidence="1">The sequence shown here is derived from an EMBL/GenBank/DDBJ whole genome shotgun (WGS) entry which is preliminary data.</text>
</comment>
<accession>A0A1F4VH32</accession>
<organism evidence="1 2">
    <name type="scientific">candidate division WWE3 bacterium RIFCSPHIGHO2_01_FULL_48_15</name>
    <dbReference type="NCBI Taxonomy" id="1802619"/>
    <lineage>
        <taxon>Bacteria</taxon>
        <taxon>Katanobacteria</taxon>
    </lineage>
</organism>
<proteinExistence type="predicted"/>